<evidence type="ECO:0000313" key="1">
    <source>
        <dbReference type="EMBL" id="PJJ80855.1"/>
    </source>
</evidence>
<protein>
    <submittedName>
        <fullName evidence="1">Uncharacterized protein (DUF1501 family)</fullName>
    </submittedName>
</protein>
<organism evidence="1 2">
    <name type="scientific">Salinibacterium amurskyense</name>
    <dbReference type="NCBI Taxonomy" id="205941"/>
    <lineage>
        <taxon>Bacteria</taxon>
        <taxon>Bacillati</taxon>
        <taxon>Actinomycetota</taxon>
        <taxon>Actinomycetes</taxon>
        <taxon>Micrococcales</taxon>
        <taxon>Microbacteriaceae</taxon>
        <taxon>Salinibacterium</taxon>
    </lineage>
</organism>
<dbReference type="EMBL" id="PGFH01000001">
    <property type="protein sequence ID" value="PJJ80855.1"/>
    <property type="molecule type" value="Genomic_DNA"/>
</dbReference>
<dbReference type="OrthoDB" id="9779968at2"/>
<comment type="caution">
    <text evidence="1">The sequence shown here is derived from an EMBL/GenBank/DDBJ whole genome shotgun (WGS) entry which is preliminary data.</text>
</comment>
<dbReference type="InterPro" id="IPR010869">
    <property type="entry name" value="DUF1501"/>
</dbReference>
<accession>A0A2M9D558</accession>
<dbReference type="PANTHER" id="PTHR43737:SF1">
    <property type="entry name" value="DUF1501 DOMAIN-CONTAINING PROTEIN"/>
    <property type="match status" value="1"/>
</dbReference>
<dbReference type="AlphaFoldDB" id="A0A2M9D558"/>
<evidence type="ECO:0000313" key="2">
    <source>
        <dbReference type="Proteomes" id="UP000231742"/>
    </source>
</evidence>
<keyword evidence="2" id="KW-1185">Reference proteome</keyword>
<dbReference type="RefSeq" id="WP_100387599.1">
    <property type="nucleotide sequence ID" value="NZ_BMZU01000001.1"/>
</dbReference>
<dbReference type="PANTHER" id="PTHR43737">
    <property type="entry name" value="BLL7424 PROTEIN"/>
    <property type="match status" value="1"/>
</dbReference>
<name>A0A2M9D558_9MICO</name>
<dbReference type="Pfam" id="PF07394">
    <property type="entry name" value="DUF1501"/>
    <property type="match status" value="1"/>
</dbReference>
<sequence length="452" mass="47101">MTETRFLHPDCPDWRQLGPTDLDSAVRAHSEIVVAEEQARRQLWSKGFTRRRMLQGGLMAGVAAIGSQIVTTQASYAAPGSPDTGALIVVFLRGGMDGLSVLVPATDADLLKARPGIAVRENSGLIPFERGFGLHPALAALKPMLAKGKIAAVPAIGTPDLSRSHFQAQDCLERGGSAGNASQTGWLNRALEQSGPGTTWRGVGASDRLARSLVGDSNALVVPDLERMAIDVDDSLLGPTRTALANLYTGLDHPIAQQANLALSASGEAQEIAATAGDAQARGYADDNFSNDLATLASLIRANVGLRVGTLDLGGWDMHTDIGTPDKGDMHDMLKAVGDGLAAFFADLGPKAETTTVVLMSEFGRRVGQNDSSGADHGHGGLAMVLGGGVKGGVHGKWEGLGADVLDHGDVPGSNDFRDLLGEVVMNRLDLSAGDASIIFPEWKVAPIGVMA</sequence>
<dbReference type="Proteomes" id="UP000231742">
    <property type="component" value="Unassembled WGS sequence"/>
</dbReference>
<gene>
    <name evidence="1" type="ORF">CLV85_0020</name>
</gene>
<proteinExistence type="predicted"/>
<reference evidence="1 2" key="1">
    <citation type="submission" date="2017-11" db="EMBL/GenBank/DDBJ databases">
        <title>Genomic Encyclopedia of Archaeal and Bacterial Type Strains, Phase II (KMG-II): From Individual Species to Whole Genera.</title>
        <authorList>
            <person name="Goeker M."/>
        </authorList>
    </citation>
    <scope>NUCLEOTIDE SEQUENCE [LARGE SCALE GENOMIC DNA]</scope>
    <source>
        <strain evidence="1 2">DSM 16400</strain>
    </source>
</reference>